<dbReference type="AlphaFoldDB" id="A0A1S3Y6E1"/>
<proteinExistence type="predicted"/>
<gene>
    <name evidence="1" type="primary">LOC107772491</name>
</gene>
<reference evidence="1" key="1">
    <citation type="submission" date="2025-08" db="UniProtKB">
        <authorList>
            <consortium name="RefSeq"/>
        </authorList>
    </citation>
    <scope>IDENTIFICATION</scope>
</reference>
<dbReference type="PANTHER" id="PTHR33116:SF85">
    <property type="entry name" value="REVERSE TRANSCRIPTASE ZINC-BINDING DOMAIN-CONTAINING PROTEIN"/>
    <property type="match status" value="1"/>
</dbReference>
<dbReference type="PaxDb" id="4097-A0A1S3Y6E1"/>
<organism evidence="1">
    <name type="scientific">Nicotiana tabacum</name>
    <name type="common">Common tobacco</name>
    <dbReference type="NCBI Taxonomy" id="4097"/>
    <lineage>
        <taxon>Eukaryota</taxon>
        <taxon>Viridiplantae</taxon>
        <taxon>Streptophyta</taxon>
        <taxon>Embryophyta</taxon>
        <taxon>Tracheophyta</taxon>
        <taxon>Spermatophyta</taxon>
        <taxon>Magnoliopsida</taxon>
        <taxon>eudicotyledons</taxon>
        <taxon>Gunneridae</taxon>
        <taxon>Pentapetalae</taxon>
        <taxon>asterids</taxon>
        <taxon>lamiids</taxon>
        <taxon>Solanales</taxon>
        <taxon>Solanaceae</taxon>
        <taxon>Nicotianoideae</taxon>
        <taxon>Nicotianeae</taxon>
        <taxon>Nicotiana</taxon>
    </lineage>
</organism>
<protein>
    <submittedName>
        <fullName evidence="1">Uncharacterized protein</fullName>
    </submittedName>
</protein>
<dbReference type="OMA" id="NDACLAH"/>
<sequence length="218" mass="25286">MLEKARQMRWIQGFRVGTNAGNTITISHLLYVDDTLIFCEAEKAKLLYLNVTLLLFEALSGLHINKLKSTIYPVNNVNNIEELAGTMGCSIGALPIQLEAKFKNCEIWNGVVEKFIKRLATWQMQYLSMGGRLTLISSVLDIIPTYYMSLFPIPKKVLKQLDKIRRDFLWEGNNNSHKFHLIKWDSHTAEKQWRIGGQRFSNPQQKYADEVAMEVWYR</sequence>
<name>A0A1S3Y6E1_TOBAC</name>
<dbReference type="KEGG" id="nta:107772491"/>
<accession>A0A1S3Y6E1</accession>
<dbReference type="STRING" id="4097.A0A1S3Y6E1"/>
<evidence type="ECO:0000313" key="1">
    <source>
        <dbReference type="RefSeq" id="XP_016447477.1"/>
    </source>
</evidence>
<dbReference type="OrthoDB" id="1744944at2759"/>
<dbReference type="PANTHER" id="PTHR33116">
    <property type="entry name" value="REVERSE TRANSCRIPTASE ZINC-BINDING DOMAIN-CONTAINING PROTEIN-RELATED-RELATED"/>
    <property type="match status" value="1"/>
</dbReference>
<dbReference type="RefSeq" id="XP_016447477.1">
    <property type="nucleotide sequence ID" value="XM_016591991.1"/>
</dbReference>